<accession>A0A1A5YG47</accession>
<dbReference type="Proteomes" id="UP000092024">
    <property type="component" value="Unassembled WGS sequence"/>
</dbReference>
<evidence type="ECO:0000256" key="3">
    <source>
        <dbReference type="ARBA" id="ARBA00048505"/>
    </source>
</evidence>
<name>A0A1A5YG47_9BACL</name>
<evidence type="ECO:0000256" key="2">
    <source>
        <dbReference type="ARBA" id="ARBA00034301"/>
    </source>
</evidence>
<comment type="catalytic activity">
    <reaction evidence="3">
        <text>3',5'-cyclic UMP + H2O = UMP + H(+)</text>
        <dbReference type="Rhea" id="RHEA:70575"/>
        <dbReference type="ChEBI" id="CHEBI:15377"/>
        <dbReference type="ChEBI" id="CHEBI:15378"/>
        <dbReference type="ChEBI" id="CHEBI:57865"/>
        <dbReference type="ChEBI" id="CHEBI:184387"/>
    </reaction>
    <physiologicalReaction direction="left-to-right" evidence="3">
        <dbReference type="Rhea" id="RHEA:70576"/>
    </physiologicalReaction>
</comment>
<feature type="domain" description="Metallo-beta-lactamase" evidence="4">
    <location>
        <begin position="20"/>
        <end position="212"/>
    </location>
</feature>
<dbReference type="STRING" id="1844972.A7K91_12790"/>
<evidence type="ECO:0000313" key="5">
    <source>
        <dbReference type="EMBL" id="OBR64375.1"/>
    </source>
</evidence>
<comment type="catalytic activity">
    <reaction evidence="1">
        <text>3',5'-cyclic CMP + H2O = CMP + H(+)</text>
        <dbReference type="Rhea" id="RHEA:72675"/>
        <dbReference type="ChEBI" id="CHEBI:15377"/>
        <dbReference type="ChEBI" id="CHEBI:15378"/>
        <dbReference type="ChEBI" id="CHEBI:58003"/>
        <dbReference type="ChEBI" id="CHEBI:60377"/>
    </reaction>
    <physiologicalReaction direction="left-to-right" evidence="1">
        <dbReference type="Rhea" id="RHEA:72676"/>
    </physiologicalReaction>
</comment>
<dbReference type="PANTHER" id="PTHR42951">
    <property type="entry name" value="METALLO-BETA-LACTAMASE DOMAIN-CONTAINING"/>
    <property type="match status" value="1"/>
</dbReference>
<dbReference type="SUPFAM" id="SSF56281">
    <property type="entry name" value="Metallo-hydrolase/oxidoreductase"/>
    <property type="match status" value="1"/>
</dbReference>
<dbReference type="AlphaFoldDB" id="A0A1A5YG47"/>
<dbReference type="Pfam" id="PF00753">
    <property type="entry name" value="Lactamase_B"/>
    <property type="match status" value="1"/>
</dbReference>
<dbReference type="Gene3D" id="3.60.15.10">
    <property type="entry name" value="Ribonuclease Z/Hydroxyacylglutathione hydrolase-like"/>
    <property type="match status" value="1"/>
</dbReference>
<evidence type="ECO:0000313" key="6">
    <source>
        <dbReference type="Proteomes" id="UP000092024"/>
    </source>
</evidence>
<organism evidence="5 6">
    <name type="scientific">Paenibacillus oryzae</name>
    <dbReference type="NCBI Taxonomy" id="1844972"/>
    <lineage>
        <taxon>Bacteria</taxon>
        <taxon>Bacillati</taxon>
        <taxon>Bacillota</taxon>
        <taxon>Bacilli</taxon>
        <taxon>Bacillales</taxon>
        <taxon>Paenibacillaceae</taxon>
        <taxon>Paenibacillus</taxon>
    </lineage>
</organism>
<dbReference type="InterPro" id="IPR050855">
    <property type="entry name" value="NDM-1-like"/>
</dbReference>
<dbReference type="CDD" id="cd07721">
    <property type="entry name" value="yflN-like_MBL-fold"/>
    <property type="match status" value="1"/>
</dbReference>
<dbReference type="OrthoDB" id="9802248at2"/>
<dbReference type="InterPro" id="IPR036866">
    <property type="entry name" value="RibonucZ/Hydroxyglut_hydro"/>
</dbReference>
<evidence type="ECO:0000256" key="1">
    <source>
        <dbReference type="ARBA" id="ARBA00034221"/>
    </source>
</evidence>
<comment type="caution">
    <text evidence="5">The sequence shown here is derived from an EMBL/GenBank/DDBJ whole genome shotgun (WGS) entry which is preliminary data.</text>
</comment>
<gene>
    <name evidence="5" type="ORF">A7K91_12790</name>
</gene>
<dbReference type="RefSeq" id="WP_068684978.1">
    <property type="nucleotide sequence ID" value="NZ_LYPA01000065.1"/>
</dbReference>
<dbReference type="PANTHER" id="PTHR42951:SF9">
    <property type="entry name" value="METAL-DEPENDENT HYDROLASE"/>
    <property type="match status" value="1"/>
</dbReference>
<dbReference type="EMBL" id="LYPA01000065">
    <property type="protein sequence ID" value="OBR64375.1"/>
    <property type="molecule type" value="Genomic_DNA"/>
</dbReference>
<reference evidence="5 6" key="1">
    <citation type="submission" date="2016-05" db="EMBL/GenBank/DDBJ databases">
        <title>Paenibacillus oryzae. sp. nov., isolated from the rice root.</title>
        <authorList>
            <person name="Zhang J."/>
            <person name="Zhang X."/>
        </authorList>
    </citation>
    <scope>NUCLEOTIDE SEQUENCE [LARGE SCALE GENOMIC DNA]</scope>
    <source>
        <strain evidence="5 6">1DrF-4</strain>
    </source>
</reference>
<evidence type="ECO:0000259" key="4">
    <source>
        <dbReference type="SMART" id="SM00849"/>
    </source>
</evidence>
<protein>
    <recommendedName>
        <fullName evidence="4">Metallo-beta-lactamase domain-containing protein</fullName>
    </recommendedName>
</protein>
<dbReference type="SMART" id="SM00849">
    <property type="entry name" value="Lactamase_B"/>
    <property type="match status" value="1"/>
</dbReference>
<keyword evidence="6" id="KW-1185">Reference proteome</keyword>
<dbReference type="InterPro" id="IPR001279">
    <property type="entry name" value="Metallo-B-lactamas"/>
</dbReference>
<proteinExistence type="predicted"/>
<comment type="function">
    <text evidence="2">Counteracts the endogenous Pycsar antiviral defense system. Phosphodiesterase that enables metal-dependent hydrolysis of host cyclic nucleotide Pycsar defense signals such as cCMP and cUMP.</text>
</comment>
<sequence length="240" mass="25935">MRLTREEMIVQLTYLPRLFPVNCYFVEEKDALTLIDAGLPVNAKAIMDAAAALGKPITSIVLTHAHADHVGSLDRLKAKMPDVKVYISRRDARLLKGDTTLEDGEINKPIRGSVPANIATAPDVLLQDGDRIGSLHAIAAPGHTPGSMAFVDTRNGSLLAGDAFQTRGGITVSGVVRPSFPFPAMATWSLEESLLTARKLHALKPPLLATGHGNMERNPADRMLRAIQHAEQALSRRKGK</sequence>